<dbReference type="Proteomes" id="UP001140949">
    <property type="component" value="Unassembled WGS sequence"/>
</dbReference>
<evidence type="ECO:0000256" key="1">
    <source>
        <dbReference type="SAM" id="MobiDB-lite"/>
    </source>
</evidence>
<dbReference type="PANTHER" id="PTHR12210">
    <property type="entry name" value="DULLARD PROTEIN PHOSPHATASE"/>
    <property type="match status" value="1"/>
</dbReference>
<evidence type="ECO:0000313" key="3">
    <source>
        <dbReference type="EMBL" id="KAJ6833076.1"/>
    </source>
</evidence>
<dbReference type="AlphaFoldDB" id="A0AAX6GWF3"/>
<feature type="region of interest" description="Disordered" evidence="1">
    <location>
        <begin position="1"/>
        <end position="32"/>
    </location>
</feature>
<reference evidence="3" key="1">
    <citation type="journal article" date="2023" name="GigaByte">
        <title>Genome assembly of the bearded iris, Iris pallida Lam.</title>
        <authorList>
            <person name="Bruccoleri R.E."/>
            <person name="Oakeley E.J."/>
            <person name="Faust A.M.E."/>
            <person name="Altorfer M."/>
            <person name="Dessus-Babus S."/>
            <person name="Burckhardt D."/>
            <person name="Oertli M."/>
            <person name="Naumann U."/>
            <person name="Petersen F."/>
            <person name="Wong J."/>
        </authorList>
    </citation>
    <scope>NUCLEOTIDE SEQUENCE</scope>
    <source>
        <strain evidence="3">GSM-AAB239-AS_SAM_17_03QT</strain>
    </source>
</reference>
<keyword evidence="4" id="KW-1185">Reference proteome</keyword>
<name>A0AAX6GWF3_IRIPA</name>
<accession>A0AAX6GWF3</accession>
<dbReference type="InterPro" id="IPR036412">
    <property type="entry name" value="HAD-like_sf"/>
</dbReference>
<reference evidence="3" key="2">
    <citation type="submission" date="2023-04" db="EMBL/GenBank/DDBJ databases">
        <authorList>
            <person name="Bruccoleri R.E."/>
            <person name="Oakeley E.J."/>
            <person name="Faust A.-M."/>
            <person name="Dessus-Babus S."/>
            <person name="Altorfer M."/>
            <person name="Burckhardt D."/>
            <person name="Oertli M."/>
            <person name="Naumann U."/>
            <person name="Petersen F."/>
            <person name="Wong J."/>
        </authorList>
    </citation>
    <scope>NUCLEOTIDE SEQUENCE</scope>
    <source>
        <strain evidence="3">GSM-AAB239-AS_SAM_17_03QT</strain>
        <tissue evidence="3">Leaf</tissue>
    </source>
</reference>
<feature type="region of interest" description="Disordered" evidence="1">
    <location>
        <begin position="187"/>
        <end position="210"/>
    </location>
</feature>
<dbReference type="InterPro" id="IPR050365">
    <property type="entry name" value="TIM50"/>
</dbReference>
<dbReference type="SUPFAM" id="SSF56784">
    <property type="entry name" value="HAD-like"/>
    <property type="match status" value="1"/>
</dbReference>
<dbReference type="InterPro" id="IPR023214">
    <property type="entry name" value="HAD_sf"/>
</dbReference>
<evidence type="ECO:0000313" key="4">
    <source>
        <dbReference type="Proteomes" id="UP001140949"/>
    </source>
</evidence>
<feature type="domain" description="FCP1 homology" evidence="2">
    <location>
        <begin position="438"/>
        <end position="618"/>
    </location>
</feature>
<organism evidence="3 4">
    <name type="scientific">Iris pallida</name>
    <name type="common">Sweet iris</name>
    <dbReference type="NCBI Taxonomy" id="29817"/>
    <lineage>
        <taxon>Eukaryota</taxon>
        <taxon>Viridiplantae</taxon>
        <taxon>Streptophyta</taxon>
        <taxon>Embryophyta</taxon>
        <taxon>Tracheophyta</taxon>
        <taxon>Spermatophyta</taxon>
        <taxon>Magnoliopsida</taxon>
        <taxon>Liliopsida</taxon>
        <taxon>Asparagales</taxon>
        <taxon>Iridaceae</taxon>
        <taxon>Iridoideae</taxon>
        <taxon>Irideae</taxon>
        <taxon>Iris</taxon>
    </lineage>
</organism>
<dbReference type="Gene3D" id="3.40.50.1000">
    <property type="entry name" value="HAD superfamily/HAD-like"/>
    <property type="match status" value="1"/>
</dbReference>
<dbReference type="EMBL" id="JANAVB010015440">
    <property type="protein sequence ID" value="KAJ6833076.1"/>
    <property type="molecule type" value="Genomic_DNA"/>
</dbReference>
<feature type="region of interest" description="Disordered" evidence="1">
    <location>
        <begin position="359"/>
        <end position="411"/>
    </location>
</feature>
<comment type="caution">
    <text evidence="3">The sequence shown here is derived from an EMBL/GenBank/DDBJ whole genome shotgun (WGS) entry which is preliminary data.</text>
</comment>
<dbReference type="Pfam" id="PF03031">
    <property type="entry name" value="NIF"/>
    <property type="match status" value="1"/>
</dbReference>
<proteinExistence type="predicted"/>
<evidence type="ECO:0000259" key="2">
    <source>
        <dbReference type="PROSITE" id="PS50969"/>
    </source>
</evidence>
<dbReference type="InterPro" id="IPR004274">
    <property type="entry name" value="FCP1_dom"/>
</dbReference>
<sequence length="659" mass="72931">MGKGKTLIPGPQPEQPKRKKRKKQSVSIVETVNSVEEKSPSCTLDVDSNTKKKIPLSQNTMEPLVVQNVETSLQATEFVLPGKDKECVSPVDNAITQSVQTRRFKRMKKNRSTDISFKDNAGICADSSALSDNAVIDSISKTNYESVSVDQDSLVDKNQAKNVNANLVIELAPAIGSKSFKIVDNTSVGSERSKSKKKHNFEFSPSTQEDASIKLQAGPNFTDVIGSSAAEITTSGLVSKTHDQPARCDLVTSVPNEGGLSIDADADTSKNLACLEIDLKSNDLEISKSKKKKRSRKQKHASSNTIVEPQVDSFRYIPSLVENVEEGLEKDMESSINSNLGLPVANEICGIEKDPYNPIEVKGPSSPVEVKGPSNTMEIKGPPSPKEGKIRKKKVKQSISEERPSTNAVEQKNEDSLVPLLIENTLLERIPVQEKSLTRSGRKLLVLDLNGLLCDVVHRSQRPPYAHKIVGKSSVFKRPFCDDFLKFCYERFVVGVWSSRLKENVQGIVSCVVGDAQNLSFCWDISRCTLTGYKTIEDEHKPLVLKELKKLWNKEEADLPWEVGDYSPSNTLLIDDSPYKALCNPPHTGIFPHPYSHWDKNDNSLGPGGDLRVYLEGLSVADDVQQYVQEHPFGKRAITAANASWEFYKRVMSRVESTQ</sequence>
<dbReference type="PROSITE" id="PS50969">
    <property type="entry name" value="FCP1"/>
    <property type="match status" value="1"/>
</dbReference>
<dbReference type="SMART" id="SM00577">
    <property type="entry name" value="CPDc"/>
    <property type="match status" value="1"/>
</dbReference>
<gene>
    <name evidence="3" type="ORF">M6B38_341780</name>
</gene>
<protein>
    <recommendedName>
        <fullName evidence="2">FCP1 homology domain-containing protein</fullName>
    </recommendedName>
</protein>